<evidence type="ECO:0000256" key="5">
    <source>
        <dbReference type="ARBA" id="ARBA00023002"/>
    </source>
</evidence>
<proteinExistence type="inferred from homology"/>
<dbReference type="InterPro" id="IPR016169">
    <property type="entry name" value="FAD-bd_PCMH_sub2"/>
</dbReference>
<comment type="cofactor">
    <cofactor evidence="1">
        <name>FAD</name>
        <dbReference type="ChEBI" id="CHEBI:57692"/>
    </cofactor>
</comment>
<dbReference type="InterPro" id="IPR006093">
    <property type="entry name" value="Oxy_OxRdtase_FAD_BS"/>
</dbReference>
<dbReference type="Pfam" id="PF01565">
    <property type="entry name" value="FAD_binding_4"/>
    <property type="match status" value="1"/>
</dbReference>
<evidence type="ECO:0000256" key="1">
    <source>
        <dbReference type="ARBA" id="ARBA00001974"/>
    </source>
</evidence>
<accession>A0A136IYY6</accession>
<dbReference type="Proteomes" id="UP000070501">
    <property type="component" value="Unassembled WGS sequence"/>
</dbReference>
<keyword evidence="4" id="KW-0274">FAD</keyword>
<dbReference type="InterPro" id="IPR050416">
    <property type="entry name" value="FAD-linked_Oxidoreductase"/>
</dbReference>
<evidence type="ECO:0000256" key="3">
    <source>
        <dbReference type="ARBA" id="ARBA00022630"/>
    </source>
</evidence>
<dbReference type="PROSITE" id="PS51387">
    <property type="entry name" value="FAD_PCMH"/>
    <property type="match status" value="1"/>
</dbReference>
<protein>
    <submittedName>
        <fullName evidence="7">Oxidoreductase, FAD-binding protein</fullName>
    </submittedName>
</protein>
<dbReference type="InterPro" id="IPR016166">
    <property type="entry name" value="FAD-bd_PCMH"/>
</dbReference>
<dbReference type="STRING" id="196109.A0A136IYY6"/>
<comment type="similarity">
    <text evidence="2">Belongs to the oxygen-dependent FAD-linked oxidoreductase family.</text>
</comment>
<evidence type="ECO:0000313" key="8">
    <source>
        <dbReference type="Proteomes" id="UP000070501"/>
    </source>
</evidence>
<dbReference type="PANTHER" id="PTHR42973:SF39">
    <property type="entry name" value="FAD-BINDING PCMH-TYPE DOMAIN-CONTAINING PROTEIN"/>
    <property type="match status" value="1"/>
</dbReference>
<dbReference type="SUPFAM" id="SSF56176">
    <property type="entry name" value="FAD-binding/transporter-associated domain-like"/>
    <property type="match status" value="1"/>
</dbReference>
<keyword evidence="8" id="KW-1185">Reference proteome</keyword>
<evidence type="ECO:0000256" key="2">
    <source>
        <dbReference type="ARBA" id="ARBA00005466"/>
    </source>
</evidence>
<dbReference type="Gene3D" id="3.30.465.10">
    <property type="match status" value="1"/>
</dbReference>
<dbReference type="PANTHER" id="PTHR42973">
    <property type="entry name" value="BINDING OXIDOREDUCTASE, PUTATIVE (AFU_ORTHOLOGUE AFUA_1G17690)-RELATED"/>
    <property type="match status" value="1"/>
</dbReference>
<feature type="domain" description="FAD-binding PCMH-type" evidence="6">
    <location>
        <begin position="42"/>
        <end position="215"/>
    </location>
</feature>
<evidence type="ECO:0000313" key="7">
    <source>
        <dbReference type="EMBL" id="KXJ90064.1"/>
    </source>
</evidence>
<evidence type="ECO:0000256" key="4">
    <source>
        <dbReference type="ARBA" id="ARBA00022827"/>
    </source>
</evidence>
<dbReference type="OrthoDB" id="415825at2759"/>
<dbReference type="InterPro" id="IPR036318">
    <property type="entry name" value="FAD-bd_PCMH-like_sf"/>
</dbReference>
<sequence>MAASSTQPQAYSTKPEYGASVLVRGTLDYERCRRMNPSSATPDRYPQEIHLPRTPQDVAVALKRAASLGVHIGIRSSGHIFGLGALVQDGIMIDTINLNRGIEYDTATREITFGPSVRVEEVAGKLKEIKRFFPHGHAPTVGAGGFLLAGGQGWFVRGWGATAQSWITKMEIVVPDGRVLIASRTENSDLFWAARGSGLGFFGVVSRFWGRTIEASTLWERNFTFVVGDKYEQLMTWALTKGDETPKYGTDINMTIYYPDKYDPLCTGDAVPEDKTLHMSLSLLCYADTQAQARIMLSAYDRDMPEEIKDAMVEMKPVTKTSFQRIFRTKRGFIGLGGDKRWSILSILSDPKAPLPKLLEKCKPALTELPTRTSVVFICTCDIEADEEDSAVSIPQQYYISTITQWTDPSLEPGIYQPMRDRYRATLPVAAGTYVADYDVTNDEANGRVMSDTALAKFLKIREKWDPKGLFPNYKKFIETHEKIQRMENKALL</sequence>
<keyword evidence="5" id="KW-0560">Oxidoreductase</keyword>
<dbReference type="GO" id="GO:0016491">
    <property type="term" value="F:oxidoreductase activity"/>
    <property type="evidence" value="ECO:0007669"/>
    <property type="project" value="UniProtKB-KW"/>
</dbReference>
<dbReference type="GO" id="GO:0071949">
    <property type="term" value="F:FAD binding"/>
    <property type="evidence" value="ECO:0007669"/>
    <property type="project" value="InterPro"/>
</dbReference>
<dbReference type="PROSITE" id="PS00862">
    <property type="entry name" value="OX2_COVAL_FAD"/>
    <property type="match status" value="1"/>
</dbReference>
<organism evidence="7 8">
    <name type="scientific">Microdochium bolleyi</name>
    <dbReference type="NCBI Taxonomy" id="196109"/>
    <lineage>
        <taxon>Eukaryota</taxon>
        <taxon>Fungi</taxon>
        <taxon>Dikarya</taxon>
        <taxon>Ascomycota</taxon>
        <taxon>Pezizomycotina</taxon>
        <taxon>Sordariomycetes</taxon>
        <taxon>Xylariomycetidae</taxon>
        <taxon>Xylariales</taxon>
        <taxon>Microdochiaceae</taxon>
        <taxon>Microdochium</taxon>
    </lineage>
</organism>
<reference evidence="8" key="1">
    <citation type="submission" date="2016-02" db="EMBL/GenBank/DDBJ databases">
        <title>Draft genome sequence of Microdochium bolleyi, a fungal endophyte of beachgrass.</title>
        <authorList>
            <consortium name="DOE Joint Genome Institute"/>
            <person name="David A.S."/>
            <person name="May G."/>
            <person name="Haridas S."/>
            <person name="Lim J."/>
            <person name="Wang M."/>
            <person name="Labutti K."/>
            <person name="Lipzen A."/>
            <person name="Barry K."/>
            <person name="Grigoriev I.V."/>
        </authorList>
    </citation>
    <scope>NUCLEOTIDE SEQUENCE [LARGE SCALE GENOMIC DNA]</scope>
    <source>
        <strain evidence="8">J235TASD1</strain>
    </source>
</reference>
<keyword evidence="3" id="KW-0285">Flavoprotein</keyword>
<name>A0A136IYY6_9PEZI</name>
<dbReference type="InParanoid" id="A0A136IYY6"/>
<gene>
    <name evidence="7" type="ORF">Micbo1qcDRAFT_120802</name>
</gene>
<dbReference type="EMBL" id="KQ964253">
    <property type="protein sequence ID" value="KXJ90064.1"/>
    <property type="molecule type" value="Genomic_DNA"/>
</dbReference>
<evidence type="ECO:0000259" key="6">
    <source>
        <dbReference type="PROSITE" id="PS51387"/>
    </source>
</evidence>
<dbReference type="AlphaFoldDB" id="A0A136IYY6"/>
<dbReference type="InterPro" id="IPR006094">
    <property type="entry name" value="Oxid_FAD_bind_N"/>
</dbReference>